<comment type="caution">
    <text evidence="1">The sequence shown here is derived from an EMBL/GenBank/DDBJ whole genome shotgun (WGS) entry which is preliminary data.</text>
</comment>
<dbReference type="EMBL" id="QFXE01000007">
    <property type="protein sequence ID" value="RDH87013.1"/>
    <property type="molecule type" value="Genomic_DNA"/>
</dbReference>
<gene>
    <name evidence="1" type="ORF">DIZ78_05830</name>
</gene>
<dbReference type="AlphaFoldDB" id="A0A370DQ54"/>
<reference evidence="1 2" key="1">
    <citation type="journal article" date="2018" name="ISME J.">
        <title>Endosymbiont genomes yield clues of tubeworm success.</title>
        <authorList>
            <person name="Li Y."/>
            <person name="Liles M.R."/>
            <person name="Halanych K.M."/>
        </authorList>
    </citation>
    <scope>NUCLEOTIDE SEQUENCE [LARGE SCALE GENOMIC DNA]</scope>
    <source>
        <strain evidence="1">A1462</strain>
    </source>
</reference>
<evidence type="ECO:0000313" key="2">
    <source>
        <dbReference type="Proteomes" id="UP000254771"/>
    </source>
</evidence>
<organism evidence="1 2">
    <name type="scientific">endosymbiont of Escarpia spicata</name>
    <dbReference type="NCBI Taxonomy" id="2200908"/>
    <lineage>
        <taxon>Bacteria</taxon>
        <taxon>Pseudomonadati</taxon>
        <taxon>Pseudomonadota</taxon>
        <taxon>Gammaproteobacteria</taxon>
        <taxon>sulfur-oxidizing symbionts</taxon>
    </lineage>
</organism>
<accession>A0A370DQ54</accession>
<evidence type="ECO:0000313" key="1">
    <source>
        <dbReference type="EMBL" id="RDH87013.1"/>
    </source>
</evidence>
<name>A0A370DQ54_9GAMM</name>
<keyword evidence="2" id="KW-1185">Reference proteome</keyword>
<proteinExistence type="predicted"/>
<protein>
    <submittedName>
        <fullName evidence="1">Uncharacterized protein</fullName>
    </submittedName>
</protein>
<sequence length="114" mass="12524">MMKLTSSINSWNTPEFRDVLKDEIEQLDAEQLPLQQGLANSSYVGETPFRLMIIGVSDDTTAVRVHAGVFYAGIIAGCNCSDDPTPVDEQPEYCEVEVVIDKTTAEAKVTLVQD</sequence>
<dbReference type="Proteomes" id="UP000254771">
    <property type="component" value="Unassembled WGS sequence"/>
</dbReference>